<feature type="compositionally biased region" description="Polar residues" evidence="1">
    <location>
        <begin position="66"/>
        <end position="83"/>
    </location>
</feature>
<dbReference type="PANTHER" id="PTHR21524:SF5">
    <property type="entry name" value="SPECTRIN REPEAT CONTAINING NUCLEAR ENVELOPE PROTEIN 2"/>
    <property type="match status" value="1"/>
</dbReference>
<dbReference type="EnsemblMetazoa" id="AMAM021952-RA">
    <property type="protein sequence ID" value="AMAM021952-PA"/>
    <property type="gene ID" value="AMAM021952"/>
</dbReference>
<name>A0A182T8U9_9DIPT</name>
<dbReference type="AlphaFoldDB" id="A0A182T8U9"/>
<dbReference type="GO" id="GO:0048471">
    <property type="term" value="C:perinuclear region of cytoplasm"/>
    <property type="evidence" value="ECO:0007669"/>
    <property type="project" value="TreeGrafter"/>
</dbReference>
<reference evidence="2" key="2">
    <citation type="submission" date="2020-05" db="UniProtKB">
        <authorList>
            <consortium name="EnsemblMetazoa"/>
        </authorList>
    </citation>
    <scope>IDENTIFICATION</scope>
    <source>
        <strain evidence="2">maculatus3</strain>
    </source>
</reference>
<dbReference type="Proteomes" id="UP000075901">
    <property type="component" value="Unassembled WGS sequence"/>
</dbReference>
<dbReference type="GO" id="GO:0006997">
    <property type="term" value="P:nucleus organization"/>
    <property type="evidence" value="ECO:0007669"/>
    <property type="project" value="TreeGrafter"/>
</dbReference>
<feature type="region of interest" description="Disordered" evidence="1">
    <location>
        <begin position="66"/>
        <end position="98"/>
    </location>
</feature>
<dbReference type="GO" id="GO:0007010">
    <property type="term" value="P:cytoskeleton organization"/>
    <property type="evidence" value="ECO:0007669"/>
    <property type="project" value="TreeGrafter"/>
</dbReference>
<proteinExistence type="predicted"/>
<sequence>MGKTPIRLRRQQLGSVLLDKEIYREIKSNSRAVAACIRSYERDRKSASSASGKGSLTPEVEAASLGSSNTISGHNSTNSNVAAQTAEGRGKENGGGGVKGLERRYHLLYLKAFEIQCLLEGLLDSKTSSSDNNASLSDTDEEPANKLARVSSSSIKSQGSNHNETLNNVSN</sequence>
<keyword evidence="3" id="KW-1185">Reference proteome</keyword>
<dbReference type="VEuPathDB" id="VectorBase:AMAM021952"/>
<dbReference type="GO" id="GO:0007097">
    <property type="term" value="P:nuclear migration"/>
    <property type="evidence" value="ECO:0007669"/>
    <property type="project" value="TreeGrafter"/>
</dbReference>
<feature type="compositionally biased region" description="Polar residues" evidence="1">
    <location>
        <begin position="127"/>
        <end position="137"/>
    </location>
</feature>
<evidence type="ECO:0000313" key="2">
    <source>
        <dbReference type="EnsemblMetazoa" id="AMAM021952-PA"/>
    </source>
</evidence>
<dbReference type="GO" id="GO:0019894">
    <property type="term" value="F:kinesin binding"/>
    <property type="evidence" value="ECO:0007669"/>
    <property type="project" value="TreeGrafter"/>
</dbReference>
<dbReference type="PANTHER" id="PTHR21524">
    <property type="entry name" value="SPECTRIN REPEAT CONTAINING NUCLEAR ENVELOPE PROTEIN 2"/>
    <property type="match status" value="1"/>
</dbReference>
<evidence type="ECO:0000256" key="1">
    <source>
        <dbReference type="SAM" id="MobiDB-lite"/>
    </source>
</evidence>
<reference evidence="3" key="1">
    <citation type="submission" date="2013-09" db="EMBL/GenBank/DDBJ databases">
        <title>The Genome Sequence of Anopheles maculatus species B.</title>
        <authorList>
            <consortium name="The Broad Institute Genomics Platform"/>
            <person name="Neafsey D.E."/>
            <person name="Besansky N."/>
            <person name="Howell P."/>
            <person name="Walton C."/>
            <person name="Young S.K."/>
            <person name="Zeng Q."/>
            <person name="Gargeya S."/>
            <person name="Fitzgerald M."/>
            <person name="Haas B."/>
            <person name="Abouelleil A."/>
            <person name="Allen A.W."/>
            <person name="Alvarado L."/>
            <person name="Arachchi H.M."/>
            <person name="Berlin A.M."/>
            <person name="Chapman S.B."/>
            <person name="Gainer-Dewar J."/>
            <person name="Goldberg J."/>
            <person name="Griggs A."/>
            <person name="Gujja S."/>
            <person name="Hansen M."/>
            <person name="Howarth C."/>
            <person name="Imamovic A."/>
            <person name="Ireland A."/>
            <person name="Larimer J."/>
            <person name="McCowan C."/>
            <person name="Murphy C."/>
            <person name="Pearson M."/>
            <person name="Poon T.W."/>
            <person name="Priest M."/>
            <person name="Roberts A."/>
            <person name="Saif S."/>
            <person name="Shea T."/>
            <person name="Sisk P."/>
            <person name="Sykes S."/>
            <person name="Wortman J."/>
            <person name="Nusbaum C."/>
            <person name="Birren B."/>
        </authorList>
    </citation>
    <scope>NUCLEOTIDE SEQUENCE [LARGE SCALE GENOMIC DNA]</scope>
    <source>
        <strain evidence="3">maculatus3</strain>
    </source>
</reference>
<feature type="region of interest" description="Disordered" evidence="1">
    <location>
        <begin position="127"/>
        <end position="171"/>
    </location>
</feature>
<organism evidence="2 3">
    <name type="scientific">Anopheles maculatus</name>
    <dbReference type="NCBI Taxonomy" id="74869"/>
    <lineage>
        <taxon>Eukaryota</taxon>
        <taxon>Metazoa</taxon>
        <taxon>Ecdysozoa</taxon>
        <taxon>Arthropoda</taxon>
        <taxon>Hexapoda</taxon>
        <taxon>Insecta</taxon>
        <taxon>Pterygota</taxon>
        <taxon>Neoptera</taxon>
        <taxon>Endopterygota</taxon>
        <taxon>Diptera</taxon>
        <taxon>Nematocera</taxon>
        <taxon>Culicoidea</taxon>
        <taxon>Culicidae</taxon>
        <taxon>Anophelinae</taxon>
        <taxon>Anopheles</taxon>
        <taxon>Anopheles maculatus group</taxon>
    </lineage>
</organism>
<evidence type="ECO:0000313" key="3">
    <source>
        <dbReference type="Proteomes" id="UP000075901"/>
    </source>
</evidence>
<accession>A0A182T8U9</accession>
<protein>
    <submittedName>
        <fullName evidence="2">Uncharacterized protein</fullName>
    </submittedName>
</protein>
<dbReference type="GO" id="GO:0005635">
    <property type="term" value="C:nuclear envelope"/>
    <property type="evidence" value="ECO:0007669"/>
    <property type="project" value="TreeGrafter"/>
</dbReference>
<feature type="compositionally biased region" description="Polar residues" evidence="1">
    <location>
        <begin position="150"/>
        <end position="171"/>
    </location>
</feature>